<dbReference type="EMBL" id="JBHSOW010000064">
    <property type="protein sequence ID" value="MFC5650951.1"/>
    <property type="molecule type" value="Genomic_DNA"/>
</dbReference>
<protein>
    <submittedName>
        <fullName evidence="2">Uncharacterized protein</fullName>
    </submittedName>
</protein>
<keyword evidence="1" id="KW-1133">Transmembrane helix</keyword>
<sequence length="155" mass="18701">MVFSIFFSITMIMNVSYAVSKKNLHLFEIIFIWIVVNIIHHNFMTIFALNLGLFDFGDHPAHYWTMALMRVFLIPLLIIWYLDRSLEGGQSYKKWTWLLVGISILVGIEYLANALNVYTFKYWKLWWSFAEWLIIFLLVNYSWLWFQKLLRKEMG</sequence>
<dbReference type="RefSeq" id="WP_379189539.1">
    <property type="nucleotide sequence ID" value="NZ_JBHSOW010000064.1"/>
</dbReference>
<evidence type="ECO:0000256" key="1">
    <source>
        <dbReference type="SAM" id="Phobius"/>
    </source>
</evidence>
<evidence type="ECO:0000313" key="3">
    <source>
        <dbReference type="Proteomes" id="UP001596047"/>
    </source>
</evidence>
<organism evidence="2 3">
    <name type="scientific">Paenibacillus solisilvae</name>
    <dbReference type="NCBI Taxonomy" id="2486751"/>
    <lineage>
        <taxon>Bacteria</taxon>
        <taxon>Bacillati</taxon>
        <taxon>Bacillota</taxon>
        <taxon>Bacilli</taxon>
        <taxon>Bacillales</taxon>
        <taxon>Paenibacillaceae</taxon>
        <taxon>Paenibacillus</taxon>
    </lineage>
</organism>
<feature type="transmembrane region" description="Helical" evidence="1">
    <location>
        <begin position="26"/>
        <end position="49"/>
    </location>
</feature>
<accession>A0ABW0W2K7</accession>
<keyword evidence="3" id="KW-1185">Reference proteome</keyword>
<reference evidence="3" key="1">
    <citation type="journal article" date="2019" name="Int. J. Syst. Evol. Microbiol.">
        <title>The Global Catalogue of Microorganisms (GCM) 10K type strain sequencing project: providing services to taxonomists for standard genome sequencing and annotation.</title>
        <authorList>
            <consortium name="The Broad Institute Genomics Platform"/>
            <consortium name="The Broad Institute Genome Sequencing Center for Infectious Disease"/>
            <person name="Wu L."/>
            <person name="Ma J."/>
        </authorList>
    </citation>
    <scope>NUCLEOTIDE SEQUENCE [LARGE SCALE GENOMIC DNA]</scope>
    <source>
        <strain evidence="3">CGMCC 1.3240</strain>
    </source>
</reference>
<dbReference type="Proteomes" id="UP001596047">
    <property type="component" value="Unassembled WGS sequence"/>
</dbReference>
<gene>
    <name evidence="2" type="ORF">ACFPYJ_17920</name>
</gene>
<feature type="transmembrane region" description="Helical" evidence="1">
    <location>
        <begin position="125"/>
        <end position="146"/>
    </location>
</feature>
<name>A0ABW0W2K7_9BACL</name>
<feature type="transmembrane region" description="Helical" evidence="1">
    <location>
        <begin position="61"/>
        <end position="83"/>
    </location>
</feature>
<keyword evidence="1" id="KW-0472">Membrane</keyword>
<proteinExistence type="predicted"/>
<feature type="transmembrane region" description="Helical" evidence="1">
    <location>
        <begin position="95"/>
        <end position="113"/>
    </location>
</feature>
<comment type="caution">
    <text evidence="2">The sequence shown here is derived from an EMBL/GenBank/DDBJ whole genome shotgun (WGS) entry which is preliminary data.</text>
</comment>
<keyword evidence="1" id="KW-0812">Transmembrane</keyword>
<evidence type="ECO:0000313" key="2">
    <source>
        <dbReference type="EMBL" id="MFC5650951.1"/>
    </source>
</evidence>